<feature type="compositionally biased region" description="Acidic residues" evidence="1">
    <location>
        <begin position="517"/>
        <end position="527"/>
    </location>
</feature>
<reference evidence="2 3" key="1">
    <citation type="submission" date="2016-10" db="EMBL/GenBank/DDBJ databases">
        <authorList>
            <person name="de Groot N.N."/>
        </authorList>
    </citation>
    <scope>NUCLEOTIDE SEQUENCE [LARGE SCALE GENOMIC DNA]</scope>
    <source>
        <strain evidence="2 3">DSM 43019</strain>
    </source>
</reference>
<feature type="region of interest" description="Disordered" evidence="1">
    <location>
        <begin position="501"/>
        <end position="527"/>
    </location>
</feature>
<evidence type="ECO:0000313" key="3">
    <source>
        <dbReference type="Proteomes" id="UP000199645"/>
    </source>
</evidence>
<keyword evidence="3" id="KW-1185">Reference proteome</keyword>
<dbReference type="OrthoDB" id="3261206at2"/>
<gene>
    <name evidence="2" type="ORF">SAMN05421541_104114</name>
</gene>
<dbReference type="InterPro" id="IPR011990">
    <property type="entry name" value="TPR-like_helical_dom_sf"/>
</dbReference>
<accession>A0A1I2E1H3</accession>
<dbReference type="STRING" id="35752.SAMN05421541_104114"/>
<proteinExistence type="predicted"/>
<dbReference type="AlphaFoldDB" id="A0A1I2E1H3"/>
<dbReference type="Gene3D" id="1.25.40.10">
    <property type="entry name" value="Tetratricopeptide repeat domain"/>
    <property type="match status" value="2"/>
</dbReference>
<dbReference type="EMBL" id="FONV01000004">
    <property type="protein sequence ID" value="SFE86453.1"/>
    <property type="molecule type" value="Genomic_DNA"/>
</dbReference>
<name>A0A1I2E1H3_9ACTN</name>
<protein>
    <submittedName>
        <fullName evidence="2">Uncharacterized protein</fullName>
    </submittedName>
</protein>
<dbReference type="Proteomes" id="UP000199645">
    <property type="component" value="Unassembled WGS sequence"/>
</dbReference>
<evidence type="ECO:0000256" key="1">
    <source>
        <dbReference type="SAM" id="MobiDB-lite"/>
    </source>
</evidence>
<dbReference type="RefSeq" id="WP_093612717.1">
    <property type="nucleotide sequence ID" value="NZ_BOMT01000034.1"/>
</dbReference>
<sequence>MPWWKPNRTVVRSSGDATASAGGVAVSGAVGSIQIGGPPPARSAYREQVRRFAPSRLVGRDEEMATLVRFCTAPEGSGPYAWWRAPAWTGKSALMATFVLTPPAGVRVVSFFVTSRWAGQSDRVAFTDAVGEQLAQLTGQPAPGLVTEATRDGVFLDLLREASAFCRERGERLILVVDGLDEDRGVTTGADGHSIAALLPAEPPDGLRIIVAGRPDPPIPSDVPDRHPLRDPGIVRTLAPSAYAEVVREAAERELDRLADGTPAEQELLGLLTAARGGLSGQDLAELTTLSPRRIAKQLGAASARTFSRRAQQWRPDADVYLLGHEELQKRAEALLGPGGLARHRERLHVWAGTYRDRGWPEGTPEYLLRGYFDLLTETGDPARMVSAALDAVRHDRMLDLTGGDSFAVAEVTATQDELMRQPGADLLTMIRLARRRDTLRLRNANIPSDLPSLWARLGHPARAEALARAIDDPNDGSRGARAVHSLIQTLRDLGEGDRAESLTPLLKPPYTGIEPPEPEAELPDDADPERLLAEAYDPETRFALLMRLADALPDQAGALLDQAQQELDGFTDADKHWSSSISLAFTLVDRGELDRAESIVRAIRQPDRRDNALAILVGDINSDADEAWAESIVQSLAGSPYWQSWALRRFASSIARSGDIERALAIAERIVVPGDVNIRHHCLREYGDALSEIGLHIVDDDPGLAHRLALRAEQAARSTIEPYARDQALLDIARASARTGTPRVAAEIAAFIVDPQRRRTLAEILMWDAIDQDDHERARKLAEAINDRDGRLASLAVLARITGDVDHAKELTTAISDPEQRILSMAALEGPTGEQETSLARTIGDARQRARILMDIALRSDDPGAPDRVEAEIRAMEDSYERESALAFLLLPRAEAARAERIARSIEDPGLRGQALVNLAGLHVEDPGRVREILVEIPDPFWRDKCRVGLVGIEARLGKLDEAEAVIETITADYDRDNARHVVALAAAESGDHARATALAEMIDDPQTRAETLTGMSAHATGAEAHELLIRAARLGRWTTTLEHLPAAVIGPLADEVLSELRAAS</sequence>
<organism evidence="2 3">
    <name type="scientific">Actinoplanes philippinensis</name>
    <dbReference type="NCBI Taxonomy" id="35752"/>
    <lineage>
        <taxon>Bacteria</taxon>
        <taxon>Bacillati</taxon>
        <taxon>Actinomycetota</taxon>
        <taxon>Actinomycetes</taxon>
        <taxon>Micromonosporales</taxon>
        <taxon>Micromonosporaceae</taxon>
        <taxon>Actinoplanes</taxon>
    </lineage>
</organism>
<evidence type="ECO:0000313" key="2">
    <source>
        <dbReference type="EMBL" id="SFE86453.1"/>
    </source>
</evidence>